<dbReference type="PIRSF" id="PIRSF004761">
    <property type="entry name" value="Hydrgn_mat_HypA"/>
    <property type="match status" value="1"/>
</dbReference>
<feature type="binding site" evidence="4">
    <location>
        <position position="2"/>
    </location>
    <ligand>
        <name>Ni(2+)</name>
        <dbReference type="ChEBI" id="CHEBI:49786"/>
    </ligand>
</feature>
<dbReference type="GO" id="GO:0008270">
    <property type="term" value="F:zinc ion binding"/>
    <property type="evidence" value="ECO:0007669"/>
    <property type="project" value="UniProtKB-UniRule"/>
</dbReference>
<feature type="binding site" evidence="4">
    <location>
        <position position="90"/>
    </location>
    <ligand>
        <name>Zn(2+)</name>
        <dbReference type="ChEBI" id="CHEBI:29105"/>
    </ligand>
</feature>
<protein>
    <recommendedName>
        <fullName evidence="4">Hydrogenase maturation factor HypA</fullName>
    </recommendedName>
</protein>
<keyword evidence="1 4" id="KW-0533">Nickel</keyword>
<sequence>MHELSIAASLVESVEQAARRAGAQRVARVFLRLGALSGVAKDALLFGYDVATAGTLLEGSRLVIEEVAVAVHCETCRRDVKLSSIQDFRCPVCGQPCAQIAAGRELEITGIEIEVADDASLQAESA</sequence>
<dbReference type="EMBL" id="PGTN01000037">
    <property type="protein sequence ID" value="PJF47723.1"/>
    <property type="molecule type" value="Genomic_DNA"/>
</dbReference>
<reference evidence="5 6" key="1">
    <citation type="submission" date="2017-11" db="EMBL/GenBank/DDBJ databases">
        <title>Evolution of Phototrophy in the Chloroflexi Phylum Driven by Horizontal Gene Transfer.</title>
        <authorList>
            <person name="Ward L.M."/>
            <person name="Hemp J."/>
            <person name="Shih P.M."/>
            <person name="Mcglynn S.E."/>
            <person name="Fischer W."/>
        </authorList>
    </citation>
    <scope>NUCLEOTIDE SEQUENCE [LARGE SCALE GENOMIC DNA]</scope>
    <source>
        <strain evidence="5">JP3_7</strain>
    </source>
</reference>
<name>A0A2M8QD39_9CHLR</name>
<dbReference type="InterPro" id="IPR000688">
    <property type="entry name" value="HypA/HybF"/>
</dbReference>
<accession>A0A2M8QD39</accession>
<evidence type="ECO:0000256" key="2">
    <source>
        <dbReference type="ARBA" id="ARBA00022723"/>
    </source>
</evidence>
<comment type="function">
    <text evidence="4">Involved in the maturation of [NiFe] hydrogenases. Required for nickel insertion into the metal center of the hydrogenase.</text>
</comment>
<dbReference type="PANTHER" id="PTHR34535">
    <property type="entry name" value="HYDROGENASE MATURATION FACTOR HYPA"/>
    <property type="match status" value="1"/>
</dbReference>
<keyword evidence="3 4" id="KW-0862">Zinc</keyword>
<feature type="binding site" evidence="4">
    <location>
        <position position="73"/>
    </location>
    <ligand>
        <name>Zn(2+)</name>
        <dbReference type="ChEBI" id="CHEBI:29105"/>
    </ligand>
</feature>
<keyword evidence="2 4" id="KW-0479">Metal-binding</keyword>
<evidence type="ECO:0000256" key="3">
    <source>
        <dbReference type="ARBA" id="ARBA00022833"/>
    </source>
</evidence>
<dbReference type="GO" id="GO:0016151">
    <property type="term" value="F:nickel cation binding"/>
    <property type="evidence" value="ECO:0007669"/>
    <property type="project" value="UniProtKB-UniRule"/>
</dbReference>
<dbReference type="NCBIfam" id="TIGR00100">
    <property type="entry name" value="hypA"/>
    <property type="match status" value="1"/>
</dbReference>
<evidence type="ECO:0000313" key="5">
    <source>
        <dbReference type="EMBL" id="PJF47723.1"/>
    </source>
</evidence>
<comment type="similarity">
    <text evidence="4">Belongs to the HypA/HybF family.</text>
</comment>
<proteinExistence type="inferred from homology"/>
<gene>
    <name evidence="4 5" type="primary">hypA</name>
    <name evidence="5" type="ORF">CUN48_07195</name>
</gene>
<dbReference type="Pfam" id="PF01155">
    <property type="entry name" value="HypA"/>
    <property type="match status" value="1"/>
</dbReference>
<feature type="binding site" evidence="4">
    <location>
        <position position="93"/>
    </location>
    <ligand>
        <name>Zn(2+)</name>
        <dbReference type="ChEBI" id="CHEBI:29105"/>
    </ligand>
</feature>
<dbReference type="Gene3D" id="3.30.2320.80">
    <property type="match status" value="1"/>
</dbReference>
<evidence type="ECO:0000256" key="1">
    <source>
        <dbReference type="ARBA" id="ARBA00022596"/>
    </source>
</evidence>
<dbReference type="PANTHER" id="PTHR34535:SF3">
    <property type="entry name" value="HYDROGENASE MATURATION FACTOR HYPA"/>
    <property type="match status" value="1"/>
</dbReference>
<dbReference type="GO" id="GO:0051604">
    <property type="term" value="P:protein maturation"/>
    <property type="evidence" value="ECO:0007669"/>
    <property type="project" value="InterPro"/>
</dbReference>
<feature type="binding site" evidence="4">
    <location>
        <position position="76"/>
    </location>
    <ligand>
        <name>Zn(2+)</name>
        <dbReference type="ChEBI" id="CHEBI:29105"/>
    </ligand>
</feature>
<organism evidence="5 6">
    <name type="scientific">Candidatus Thermofonsia Clade 3 bacterium</name>
    <dbReference type="NCBI Taxonomy" id="2364212"/>
    <lineage>
        <taxon>Bacteria</taxon>
        <taxon>Bacillati</taxon>
        <taxon>Chloroflexota</taxon>
        <taxon>Candidatus Thermofontia</taxon>
        <taxon>Candidatus Thermofonsia Clade 3</taxon>
    </lineage>
</organism>
<evidence type="ECO:0000256" key="4">
    <source>
        <dbReference type="HAMAP-Rule" id="MF_00213"/>
    </source>
</evidence>
<dbReference type="HAMAP" id="MF_00213">
    <property type="entry name" value="HypA_HybF"/>
    <property type="match status" value="1"/>
</dbReference>
<evidence type="ECO:0000313" key="6">
    <source>
        <dbReference type="Proteomes" id="UP000230790"/>
    </source>
</evidence>
<comment type="caution">
    <text evidence="5">The sequence shown here is derived from an EMBL/GenBank/DDBJ whole genome shotgun (WGS) entry which is preliminary data.</text>
</comment>
<dbReference type="Proteomes" id="UP000230790">
    <property type="component" value="Unassembled WGS sequence"/>
</dbReference>
<dbReference type="AlphaFoldDB" id="A0A2M8QD39"/>